<organism evidence="2 3">
    <name type="scientific">Krasilnikoviella flava</name>
    <dbReference type="NCBI Taxonomy" id="526729"/>
    <lineage>
        <taxon>Bacteria</taxon>
        <taxon>Bacillati</taxon>
        <taxon>Actinomycetota</taxon>
        <taxon>Actinomycetes</taxon>
        <taxon>Micrococcales</taxon>
        <taxon>Promicromonosporaceae</taxon>
        <taxon>Krasilnikoviella</taxon>
    </lineage>
</organism>
<dbReference type="RefSeq" id="WP_217700837.1">
    <property type="nucleotide sequence ID" value="NZ_FUZQ01000006.1"/>
</dbReference>
<feature type="transmembrane region" description="Helical" evidence="1">
    <location>
        <begin position="117"/>
        <end position="136"/>
    </location>
</feature>
<accession>A0A1T5LI95</accession>
<protein>
    <recommendedName>
        <fullName evidence="4">Peptidase S9</fullName>
    </recommendedName>
</protein>
<keyword evidence="1" id="KW-0472">Membrane</keyword>
<evidence type="ECO:0008006" key="4">
    <source>
        <dbReference type="Google" id="ProtNLM"/>
    </source>
</evidence>
<proteinExistence type="predicted"/>
<reference evidence="2 3" key="1">
    <citation type="submission" date="2017-02" db="EMBL/GenBank/DDBJ databases">
        <authorList>
            <person name="Peterson S.W."/>
        </authorList>
    </citation>
    <scope>NUCLEOTIDE SEQUENCE [LARGE SCALE GENOMIC DNA]</scope>
    <source>
        <strain evidence="2 3">DSM 21481</strain>
    </source>
</reference>
<keyword evidence="1" id="KW-1133">Transmembrane helix</keyword>
<keyword evidence="1" id="KW-0812">Transmembrane</keyword>
<dbReference type="EMBL" id="FUZQ01000006">
    <property type="protein sequence ID" value="SKC75584.1"/>
    <property type="molecule type" value="Genomic_DNA"/>
</dbReference>
<gene>
    <name evidence="2" type="ORF">SAMN04324258_3454</name>
</gene>
<dbReference type="Proteomes" id="UP000189777">
    <property type="component" value="Unassembled WGS sequence"/>
</dbReference>
<dbReference type="AlphaFoldDB" id="A0A1T5LI95"/>
<evidence type="ECO:0000256" key="1">
    <source>
        <dbReference type="SAM" id="Phobius"/>
    </source>
</evidence>
<sequence>MKTPAESCRVDVRSVAITGLTTMAWYAVPDAVGPRWARALVKAGVLAGGLGLGLAVTTEGRSALDGMREMRGGLRDLRDTGADDAAADDAVDRGERDDNALAADLDLADADTLPHPVVAGAAAAGVLAVVVTVAVAGERWAYRRGERWRARGLRLPHTRVGLILGTLAAAATALDPSAARPDGPEGRPAA</sequence>
<evidence type="ECO:0000313" key="2">
    <source>
        <dbReference type="EMBL" id="SKC75584.1"/>
    </source>
</evidence>
<feature type="transmembrane region" description="Helical" evidence="1">
    <location>
        <begin position="40"/>
        <end position="58"/>
    </location>
</feature>
<evidence type="ECO:0000313" key="3">
    <source>
        <dbReference type="Proteomes" id="UP000189777"/>
    </source>
</evidence>
<name>A0A1T5LI95_9MICO</name>
<keyword evidence="3" id="KW-1185">Reference proteome</keyword>